<dbReference type="GeneID" id="111356711"/>
<dbReference type="AlphaFoldDB" id="A0A9J7E9Q5"/>
<feature type="transmembrane region" description="Helical" evidence="1">
    <location>
        <begin position="21"/>
        <end position="41"/>
    </location>
</feature>
<keyword evidence="2" id="KW-1185">Reference proteome</keyword>
<evidence type="ECO:0000313" key="2">
    <source>
        <dbReference type="Proteomes" id="UP000301870"/>
    </source>
</evidence>
<name>A0A9J7E9Q5_SPOLT</name>
<keyword evidence="1" id="KW-0472">Membrane</keyword>
<gene>
    <name evidence="3" type="primary">LOC111356711</name>
</gene>
<feature type="transmembrane region" description="Helical" evidence="1">
    <location>
        <begin position="131"/>
        <end position="156"/>
    </location>
</feature>
<feature type="transmembrane region" description="Helical" evidence="1">
    <location>
        <begin position="96"/>
        <end position="119"/>
    </location>
</feature>
<proteinExistence type="predicted"/>
<organism evidence="2 3">
    <name type="scientific">Spodoptera litura</name>
    <name type="common">Asian cotton leafworm</name>
    <dbReference type="NCBI Taxonomy" id="69820"/>
    <lineage>
        <taxon>Eukaryota</taxon>
        <taxon>Metazoa</taxon>
        <taxon>Ecdysozoa</taxon>
        <taxon>Arthropoda</taxon>
        <taxon>Hexapoda</taxon>
        <taxon>Insecta</taxon>
        <taxon>Pterygota</taxon>
        <taxon>Neoptera</taxon>
        <taxon>Endopterygota</taxon>
        <taxon>Lepidoptera</taxon>
        <taxon>Glossata</taxon>
        <taxon>Ditrysia</taxon>
        <taxon>Noctuoidea</taxon>
        <taxon>Noctuidae</taxon>
        <taxon>Amphipyrinae</taxon>
        <taxon>Spodoptera</taxon>
    </lineage>
</organism>
<evidence type="ECO:0000256" key="1">
    <source>
        <dbReference type="SAM" id="Phobius"/>
    </source>
</evidence>
<dbReference type="Proteomes" id="UP000301870">
    <property type="component" value="Chromosome 23"/>
</dbReference>
<feature type="transmembrane region" description="Helical" evidence="1">
    <location>
        <begin position="61"/>
        <end position="84"/>
    </location>
</feature>
<sequence>MCCELPMLKRCLLCIPLRYGLIGWGYIRLVIDIIVTVALTIEFIHVLEMVQTRSYSVSNLVIIGLIILLGVADFTLTVVFIIGAQRKNVKLLKMCYVYNIVLWVLIIILGVAVSVYTVYLMYQHNVAFLHHIFYILTDLFTYLSQILVQGYFLLLVRSEIVKLENSSEFQFVNNAAESECRMKWAQDGITSAQEEQTQEIHNC</sequence>
<dbReference type="KEGG" id="sliu:111356711"/>
<dbReference type="RefSeq" id="XP_022826945.1">
    <property type="nucleotide sequence ID" value="XM_022971177.1"/>
</dbReference>
<accession>A0A9J7E9Q5</accession>
<reference evidence="3" key="1">
    <citation type="submission" date="2025-08" db="UniProtKB">
        <authorList>
            <consortium name="RefSeq"/>
        </authorList>
    </citation>
    <scope>IDENTIFICATION</scope>
    <source>
        <strain evidence="3">Ishihara</strain>
        <tissue evidence="3">Whole body</tissue>
    </source>
</reference>
<evidence type="ECO:0000313" key="3">
    <source>
        <dbReference type="RefSeq" id="XP_022826945.1"/>
    </source>
</evidence>
<dbReference type="OrthoDB" id="7461624at2759"/>
<protein>
    <submittedName>
        <fullName evidence="3">Uncharacterized protein LOC111356711</fullName>
    </submittedName>
</protein>
<keyword evidence="1" id="KW-0812">Transmembrane</keyword>
<keyword evidence="1" id="KW-1133">Transmembrane helix</keyword>